<dbReference type="CDD" id="cd19966">
    <property type="entry name" value="PBP1_ABC_sugar_binding-like"/>
    <property type="match status" value="1"/>
</dbReference>
<dbReference type="GO" id="GO:0030313">
    <property type="term" value="C:cell envelope"/>
    <property type="evidence" value="ECO:0007669"/>
    <property type="project" value="UniProtKB-SubCell"/>
</dbReference>
<keyword evidence="3" id="KW-0732">Signal</keyword>
<feature type="domain" description="Periplasmic binding protein" evidence="4">
    <location>
        <begin position="53"/>
        <end position="290"/>
    </location>
</feature>
<comment type="subcellular location">
    <subcellularLocation>
        <location evidence="1">Cell envelope</location>
    </subcellularLocation>
</comment>
<dbReference type="InterPro" id="IPR025997">
    <property type="entry name" value="SBP_2_dom"/>
</dbReference>
<dbReference type="GO" id="GO:0030246">
    <property type="term" value="F:carbohydrate binding"/>
    <property type="evidence" value="ECO:0007669"/>
    <property type="project" value="UniProtKB-ARBA"/>
</dbReference>
<accession>A0A1V5SVJ6</accession>
<dbReference type="Proteomes" id="UP000485569">
    <property type="component" value="Unassembled WGS sequence"/>
</dbReference>
<dbReference type="Gene3D" id="3.40.50.2300">
    <property type="match status" value="2"/>
</dbReference>
<dbReference type="PANTHER" id="PTHR46847">
    <property type="entry name" value="D-ALLOSE-BINDING PERIPLASMIC PROTEIN-RELATED"/>
    <property type="match status" value="1"/>
</dbReference>
<dbReference type="InterPro" id="IPR028082">
    <property type="entry name" value="Peripla_BP_I"/>
</dbReference>
<evidence type="ECO:0000259" key="4">
    <source>
        <dbReference type="Pfam" id="PF13407"/>
    </source>
</evidence>
<dbReference type="EMBL" id="MWBQ01000071">
    <property type="protein sequence ID" value="OQA58508.1"/>
    <property type="molecule type" value="Genomic_DNA"/>
</dbReference>
<dbReference type="AlphaFoldDB" id="A0A1V5SVJ6"/>
<proteinExistence type="inferred from homology"/>
<evidence type="ECO:0000256" key="1">
    <source>
        <dbReference type="ARBA" id="ARBA00004196"/>
    </source>
</evidence>
<evidence type="ECO:0000256" key="2">
    <source>
        <dbReference type="ARBA" id="ARBA00007639"/>
    </source>
</evidence>
<dbReference type="PANTHER" id="PTHR46847:SF1">
    <property type="entry name" value="D-ALLOSE-BINDING PERIPLASMIC PROTEIN-RELATED"/>
    <property type="match status" value="1"/>
</dbReference>
<dbReference type="SUPFAM" id="SSF53822">
    <property type="entry name" value="Periplasmic binding protein-like I"/>
    <property type="match status" value="1"/>
</dbReference>
<protein>
    <submittedName>
        <fullName evidence="5">TMAO reductase system periplasmic protein TorT</fullName>
    </submittedName>
</protein>
<name>A0A1V5SVJ6_9BACT</name>
<comment type="similarity">
    <text evidence="2">Belongs to the bacterial solute-binding protein 2 family.</text>
</comment>
<gene>
    <name evidence="5" type="ORF">BWY41_01039</name>
</gene>
<reference evidence="5" key="1">
    <citation type="submission" date="2017-02" db="EMBL/GenBank/DDBJ databases">
        <title>Delving into the versatile metabolic prowess of the omnipresent phylum Bacteroidetes.</title>
        <authorList>
            <person name="Nobu M.K."/>
            <person name="Mei R."/>
            <person name="Narihiro T."/>
            <person name="Kuroda K."/>
            <person name="Liu W.-T."/>
        </authorList>
    </citation>
    <scope>NUCLEOTIDE SEQUENCE</scope>
    <source>
        <strain evidence="5">ADurb.Bin276</strain>
    </source>
</reference>
<dbReference type="Pfam" id="PF13407">
    <property type="entry name" value="Peripla_BP_4"/>
    <property type="match status" value="1"/>
</dbReference>
<comment type="caution">
    <text evidence="5">The sequence shown here is derived from an EMBL/GenBank/DDBJ whole genome shotgun (WGS) entry which is preliminary data.</text>
</comment>
<sequence>MKKISFILIVALVLMTFVFPAYSQDKLLGEGMTIYCQMGGAEGAVATIQRTLGAREAAKALGVKLIEQYSQWQPEKMVQQFKEAIAAQPDGIVIMGHPGSAAMWDLVREADSKGIIVTVNNTPLPDIQEEFLAKGFGYSGVDLFAGGYLTGQAMVKAGLKPGDKAIVYGLFSQPFRGQSEEGMARALEDAGIIVDRQEISPEADADASTAIPILTGYFQANPDCKAIGTQHGAITGILVNLLRDNLKKQPGEIISAGIDLSPATIEGLKTGYISAVLDQQLYLQGFIPVVQVVLTKKYKITGFNINTGAGTVTPETIGELEELINAGYR</sequence>
<evidence type="ECO:0000313" key="5">
    <source>
        <dbReference type="EMBL" id="OQA58508.1"/>
    </source>
</evidence>
<evidence type="ECO:0000256" key="3">
    <source>
        <dbReference type="ARBA" id="ARBA00022729"/>
    </source>
</evidence>
<organism evidence="5">
    <name type="scientific">Candidatus Atribacter allofermentans</name>
    <dbReference type="NCBI Taxonomy" id="1852833"/>
    <lineage>
        <taxon>Bacteria</taxon>
        <taxon>Pseudomonadati</taxon>
        <taxon>Atribacterota</taxon>
        <taxon>Atribacteria</taxon>
        <taxon>Atribacterales</taxon>
        <taxon>Atribacteraceae</taxon>
        <taxon>Atribacter</taxon>
    </lineage>
</organism>